<organism evidence="1 2">
    <name type="scientific">Pistacia integerrima</name>
    <dbReference type="NCBI Taxonomy" id="434235"/>
    <lineage>
        <taxon>Eukaryota</taxon>
        <taxon>Viridiplantae</taxon>
        <taxon>Streptophyta</taxon>
        <taxon>Embryophyta</taxon>
        <taxon>Tracheophyta</taxon>
        <taxon>Spermatophyta</taxon>
        <taxon>Magnoliopsida</taxon>
        <taxon>eudicotyledons</taxon>
        <taxon>Gunneridae</taxon>
        <taxon>Pentapetalae</taxon>
        <taxon>rosids</taxon>
        <taxon>malvids</taxon>
        <taxon>Sapindales</taxon>
        <taxon>Anacardiaceae</taxon>
        <taxon>Pistacia</taxon>
    </lineage>
</organism>
<gene>
    <name evidence="1" type="ORF">Pint_33399</name>
</gene>
<proteinExistence type="predicted"/>
<dbReference type="EMBL" id="CM047749">
    <property type="protein sequence ID" value="KAJ0011093.1"/>
    <property type="molecule type" value="Genomic_DNA"/>
</dbReference>
<dbReference type="Proteomes" id="UP001163603">
    <property type="component" value="Chromosome 14"/>
</dbReference>
<reference evidence="2" key="1">
    <citation type="journal article" date="2023" name="G3 (Bethesda)">
        <title>Genome assembly and association tests identify interacting loci associated with vigor, precocity, and sex in interspecific pistachio rootstocks.</title>
        <authorList>
            <person name="Palmer W."/>
            <person name="Jacygrad E."/>
            <person name="Sagayaradj S."/>
            <person name="Cavanaugh K."/>
            <person name="Han R."/>
            <person name="Bertier L."/>
            <person name="Beede B."/>
            <person name="Kafkas S."/>
            <person name="Golino D."/>
            <person name="Preece J."/>
            <person name="Michelmore R."/>
        </authorList>
    </citation>
    <scope>NUCLEOTIDE SEQUENCE [LARGE SCALE GENOMIC DNA]</scope>
</reference>
<evidence type="ECO:0000313" key="1">
    <source>
        <dbReference type="EMBL" id="KAJ0011093.1"/>
    </source>
</evidence>
<protein>
    <submittedName>
        <fullName evidence="1">Uncharacterized protein</fullName>
    </submittedName>
</protein>
<comment type="caution">
    <text evidence="1">The sequence shown here is derived from an EMBL/GenBank/DDBJ whole genome shotgun (WGS) entry which is preliminary data.</text>
</comment>
<evidence type="ECO:0000313" key="2">
    <source>
        <dbReference type="Proteomes" id="UP001163603"/>
    </source>
</evidence>
<sequence>MKEMMEECKFFFDLTEEEKGEFEGKHVLDPIRSGTSFNASVEKVFCWRDFLKVFVHPQFRSPTKPCGFREISEKYCKRTREVARELLKGISESLGLEASSIDKTLNLNSGLQLLIANLYPPCPQPDLAMGLPPHSDHGLLTLLTQNGIGGLQLQHNSKWVNVDAPPNSFLVNTGDHIEILSNGKYKSVVHRAIVNSKSTRISLAIANGPSLDTVVCPAQELIDNESQAPAYKGMKYIEYLELQQSNRLHIKSCLDRVRMRNLINI</sequence>
<name>A0ACC0X6P6_9ROSI</name>
<keyword evidence="2" id="KW-1185">Reference proteome</keyword>
<accession>A0ACC0X6P6</accession>